<reference evidence="2" key="1">
    <citation type="submission" date="2020-12" db="UniProtKB">
        <authorList>
            <consortium name="WormBaseParasite"/>
        </authorList>
    </citation>
    <scope>IDENTIFICATION</scope>
    <source>
        <strain evidence="2">MHco3</strain>
    </source>
</reference>
<dbReference type="AlphaFoldDB" id="A0A7I4YBL2"/>
<name>A0A7I4YBL2_HAECO</name>
<evidence type="ECO:0000313" key="2">
    <source>
        <dbReference type="WBParaSite" id="HCON_00068640-00001"/>
    </source>
</evidence>
<dbReference type="WBParaSite" id="HCON_00068640-00001">
    <property type="protein sequence ID" value="HCON_00068640-00001"/>
    <property type="gene ID" value="HCON_00068640"/>
</dbReference>
<organism evidence="1 2">
    <name type="scientific">Haemonchus contortus</name>
    <name type="common">Barber pole worm</name>
    <dbReference type="NCBI Taxonomy" id="6289"/>
    <lineage>
        <taxon>Eukaryota</taxon>
        <taxon>Metazoa</taxon>
        <taxon>Ecdysozoa</taxon>
        <taxon>Nematoda</taxon>
        <taxon>Chromadorea</taxon>
        <taxon>Rhabditida</taxon>
        <taxon>Rhabditina</taxon>
        <taxon>Rhabditomorpha</taxon>
        <taxon>Strongyloidea</taxon>
        <taxon>Trichostrongylidae</taxon>
        <taxon>Haemonchus</taxon>
    </lineage>
</organism>
<proteinExistence type="predicted"/>
<dbReference type="Proteomes" id="UP000025227">
    <property type="component" value="Unplaced"/>
</dbReference>
<keyword evidence="1" id="KW-1185">Reference proteome</keyword>
<evidence type="ECO:0000313" key="1">
    <source>
        <dbReference type="Proteomes" id="UP000025227"/>
    </source>
</evidence>
<sequence length="69" mass="8153">MFCGLFLVHEYNISGRSDLSNSWLFGYIWACSRLNAATIRLQFEGCCIRARQKRESWNGEDESEEDWQK</sequence>
<accession>A0A7I4YBL2</accession>
<protein>
    <submittedName>
        <fullName evidence="2">Uncharacterized protein</fullName>
    </submittedName>
</protein>